<evidence type="ECO:0000256" key="7">
    <source>
        <dbReference type="ARBA" id="ARBA00023012"/>
    </source>
</evidence>
<dbReference type="PANTHER" id="PTHR24421:SF10">
    <property type="entry name" value="NITRATE_NITRITE SENSOR PROTEIN NARQ"/>
    <property type="match status" value="1"/>
</dbReference>
<reference evidence="11 12" key="1">
    <citation type="submission" date="2016-10" db="EMBL/GenBank/DDBJ databases">
        <authorList>
            <person name="de Groot N.N."/>
        </authorList>
    </citation>
    <scope>NUCLEOTIDE SEQUENCE [LARGE SCALE GENOMIC DNA]</scope>
    <source>
        <strain evidence="11 12">DSM 21035</strain>
    </source>
</reference>
<keyword evidence="8" id="KW-1133">Transmembrane helix</keyword>
<dbReference type="Gene3D" id="6.10.340.10">
    <property type="match status" value="1"/>
</dbReference>
<dbReference type="Proteomes" id="UP000198999">
    <property type="component" value="Unassembled WGS sequence"/>
</dbReference>
<feature type="transmembrane region" description="Helical" evidence="8">
    <location>
        <begin position="229"/>
        <end position="251"/>
    </location>
</feature>
<evidence type="ECO:0000259" key="9">
    <source>
        <dbReference type="PROSITE" id="PS50109"/>
    </source>
</evidence>
<feature type="domain" description="HAMP" evidence="10">
    <location>
        <begin position="249"/>
        <end position="302"/>
    </location>
</feature>
<comment type="catalytic activity">
    <reaction evidence="1">
        <text>ATP + protein L-histidine = ADP + protein N-phospho-L-histidine.</text>
        <dbReference type="EC" id="2.7.13.3"/>
    </reaction>
</comment>
<dbReference type="RefSeq" id="WP_092578687.1">
    <property type="nucleotide sequence ID" value="NZ_FOFN01000002.1"/>
</dbReference>
<evidence type="ECO:0000313" key="12">
    <source>
        <dbReference type="Proteomes" id="UP000198999"/>
    </source>
</evidence>
<dbReference type="GO" id="GO:0004673">
    <property type="term" value="F:protein histidine kinase activity"/>
    <property type="evidence" value="ECO:0007669"/>
    <property type="project" value="UniProtKB-EC"/>
</dbReference>
<dbReference type="PANTHER" id="PTHR24421">
    <property type="entry name" value="NITRATE/NITRITE SENSOR PROTEIN NARX-RELATED"/>
    <property type="match status" value="1"/>
</dbReference>
<gene>
    <name evidence="11" type="ORF">SAMN05421824_1810</name>
</gene>
<keyword evidence="5" id="KW-0808">Transferase</keyword>
<protein>
    <recommendedName>
        <fullName evidence="3">histidine kinase</fullName>
        <ecNumber evidence="3">2.7.13.3</ecNumber>
    </recommendedName>
</protein>
<proteinExistence type="predicted"/>
<evidence type="ECO:0000256" key="1">
    <source>
        <dbReference type="ARBA" id="ARBA00000085"/>
    </source>
</evidence>
<dbReference type="CDD" id="cd16917">
    <property type="entry name" value="HATPase_UhpB-NarQ-NarX-like"/>
    <property type="match status" value="1"/>
</dbReference>
<dbReference type="SUPFAM" id="SSF55874">
    <property type="entry name" value="ATPase domain of HSP90 chaperone/DNA topoisomerase II/histidine kinase"/>
    <property type="match status" value="1"/>
</dbReference>
<name>A0A1H9GIW0_9FLAO</name>
<keyword evidence="7" id="KW-0902">Two-component regulatory system</keyword>
<evidence type="ECO:0000256" key="6">
    <source>
        <dbReference type="ARBA" id="ARBA00022777"/>
    </source>
</evidence>
<dbReference type="Pfam" id="PF02518">
    <property type="entry name" value="HATPase_c"/>
    <property type="match status" value="1"/>
</dbReference>
<evidence type="ECO:0000313" key="11">
    <source>
        <dbReference type="EMBL" id="SEQ50017.1"/>
    </source>
</evidence>
<evidence type="ECO:0000256" key="8">
    <source>
        <dbReference type="SAM" id="Phobius"/>
    </source>
</evidence>
<keyword evidence="8" id="KW-0472">Membrane</keyword>
<dbReference type="InterPro" id="IPR003594">
    <property type="entry name" value="HATPase_dom"/>
</dbReference>
<organism evidence="11 12">
    <name type="scientific">Hyunsoonleella jejuensis</name>
    <dbReference type="NCBI Taxonomy" id="419940"/>
    <lineage>
        <taxon>Bacteria</taxon>
        <taxon>Pseudomonadati</taxon>
        <taxon>Bacteroidota</taxon>
        <taxon>Flavobacteriia</taxon>
        <taxon>Flavobacteriales</taxon>
        <taxon>Flavobacteriaceae</taxon>
    </lineage>
</organism>
<sequence length="552" mass="62421">MNIKTLIIIIINSLIVLVVCVLSFSFYNQFSKVLNDRILLQLNSIKTLKQNQIENLVRLEWNGFLTSDEQYQDLDSSAYFISDSLKSISGVHDFTPYHINKKTSVGFISNSENGIKIKVLDYDKIKQILLERTGMGESGESYLVGEDFRMRSQSRFFPEKTPYSIVVKTEGVINALSGKNGRGTFKDYRGVDVYSVYSLIEISNLKLVILSEIDVSEVTVPLKNLKSRLIGLTIVILLVAVVLSLFLTRIITNPIKNMKESLKIMAGGNYNQSNEFVKNSKEIKEMFAALASLKESLQGAVKFSEDIGKMNFNAQYTPKSTHDVLGKSLLVMRDKLIEFQNNEKNNRIIAKRMLVDGLENERRSLSRELHDGVGPYLTSLKHYIENRVEDKAQKIEMKKIVDDTISEIRLMSNALMPSSIDDFGVGVALTNFVESLKKSIAITIEYEDLTKSNNSKITNHQAINLFRISQELINNSLKHSKAKNIRITLSEFDDFISLFYFDDGIGFDINNVKLGSGIVNVKERVEICNGKIVINSETGNTTFEIELPVNYE</sequence>
<evidence type="ECO:0000259" key="10">
    <source>
        <dbReference type="PROSITE" id="PS50885"/>
    </source>
</evidence>
<accession>A0A1H9GIW0</accession>
<dbReference type="InterPro" id="IPR005467">
    <property type="entry name" value="His_kinase_dom"/>
</dbReference>
<keyword evidence="4" id="KW-0597">Phosphoprotein</keyword>
<keyword evidence="8" id="KW-0812">Transmembrane</keyword>
<dbReference type="OrthoDB" id="9778366at2"/>
<dbReference type="EC" id="2.7.13.3" evidence="3"/>
<dbReference type="STRING" id="419940.SAMN05421824_1810"/>
<dbReference type="SUPFAM" id="SSF158472">
    <property type="entry name" value="HAMP domain-like"/>
    <property type="match status" value="1"/>
</dbReference>
<dbReference type="InterPro" id="IPR003660">
    <property type="entry name" value="HAMP_dom"/>
</dbReference>
<dbReference type="PROSITE" id="PS50109">
    <property type="entry name" value="HIS_KIN"/>
    <property type="match status" value="1"/>
</dbReference>
<evidence type="ECO:0000256" key="2">
    <source>
        <dbReference type="ARBA" id="ARBA00004370"/>
    </source>
</evidence>
<dbReference type="PROSITE" id="PS50885">
    <property type="entry name" value="HAMP"/>
    <property type="match status" value="1"/>
</dbReference>
<evidence type="ECO:0000256" key="5">
    <source>
        <dbReference type="ARBA" id="ARBA00022679"/>
    </source>
</evidence>
<dbReference type="GO" id="GO:0016020">
    <property type="term" value="C:membrane"/>
    <property type="evidence" value="ECO:0007669"/>
    <property type="project" value="UniProtKB-SubCell"/>
</dbReference>
<dbReference type="Gene3D" id="3.30.565.10">
    <property type="entry name" value="Histidine kinase-like ATPase, C-terminal domain"/>
    <property type="match status" value="1"/>
</dbReference>
<dbReference type="GO" id="GO:0000160">
    <property type="term" value="P:phosphorelay signal transduction system"/>
    <property type="evidence" value="ECO:0007669"/>
    <property type="project" value="UniProtKB-KW"/>
</dbReference>
<dbReference type="CDD" id="cd18774">
    <property type="entry name" value="PDC2_HK_sensor"/>
    <property type="match status" value="1"/>
</dbReference>
<dbReference type="InterPro" id="IPR036890">
    <property type="entry name" value="HATPase_C_sf"/>
</dbReference>
<dbReference type="AlphaFoldDB" id="A0A1H9GIW0"/>
<comment type="subcellular location">
    <subcellularLocation>
        <location evidence="2">Membrane</location>
    </subcellularLocation>
</comment>
<evidence type="ECO:0000256" key="4">
    <source>
        <dbReference type="ARBA" id="ARBA00022553"/>
    </source>
</evidence>
<evidence type="ECO:0000256" key="3">
    <source>
        <dbReference type="ARBA" id="ARBA00012438"/>
    </source>
</evidence>
<feature type="transmembrane region" description="Helical" evidence="8">
    <location>
        <begin position="6"/>
        <end position="27"/>
    </location>
</feature>
<feature type="domain" description="Histidine kinase" evidence="9">
    <location>
        <begin position="364"/>
        <end position="551"/>
    </location>
</feature>
<keyword evidence="12" id="KW-1185">Reference proteome</keyword>
<keyword evidence="6 11" id="KW-0418">Kinase</keyword>
<dbReference type="SMART" id="SM00387">
    <property type="entry name" value="HATPase_c"/>
    <property type="match status" value="1"/>
</dbReference>
<dbReference type="EMBL" id="FOFN01000002">
    <property type="protein sequence ID" value="SEQ50017.1"/>
    <property type="molecule type" value="Genomic_DNA"/>
</dbReference>
<dbReference type="InterPro" id="IPR050482">
    <property type="entry name" value="Sensor_HK_TwoCompSys"/>
</dbReference>